<dbReference type="Proteomes" id="UP000694427">
    <property type="component" value="Unplaced"/>
</dbReference>
<evidence type="ECO:0000313" key="8">
    <source>
        <dbReference type="Ensembl" id="ENSCCRP00010006901.1"/>
    </source>
</evidence>
<dbReference type="Pfam" id="PF01204">
    <property type="entry name" value="Trehalase"/>
    <property type="match status" value="1"/>
</dbReference>
<reference evidence="8" key="1">
    <citation type="submission" date="2025-08" db="UniProtKB">
        <authorList>
            <consortium name="Ensembl"/>
        </authorList>
    </citation>
    <scope>IDENTIFICATION</scope>
</reference>
<evidence type="ECO:0000256" key="6">
    <source>
        <dbReference type="ARBA" id="ARBA00023295"/>
    </source>
</evidence>
<evidence type="ECO:0000313" key="9">
    <source>
        <dbReference type="Proteomes" id="UP000694427"/>
    </source>
</evidence>
<comment type="catalytic activity">
    <reaction evidence="1 7">
        <text>alpha,alpha-trehalose + H2O = alpha-D-glucose + beta-D-glucose</text>
        <dbReference type="Rhea" id="RHEA:32675"/>
        <dbReference type="ChEBI" id="CHEBI:15377"/>
        <dbReference type="ChEBI" id="CHEBI:15903"/>
        <dbReference type="ChEBI" id="CHEBI:16551"/>
        <dbReference type="ChEBI" id="CHEBI:17925"/>
        <dbReference type="EC" id="3.2.1.28"/>
    </reaction>
</comment>
<accession>A0A8C1GBU3</accession>
<dbReference type="GO" id="GO:0004555">
    <property type="term" value="F:alpha,alpha-trehalase activity"/>
    <property type="evidence" value="ECO:0007669"/>
    <property type="project" value="UniProtKB-EC"/>
</dbReference>
<keyword evidence="6 7" id="KW-0326">Glycosidase</keyword>
<evidence type="ECO:0000256" key="7">
    <source>
        <dbReference type="RuleBase" id="RU361180"/>
    </source>
</evidence>
<dbReference type="PRINTS" id="PR00744">
    <property type="entry name" value="GLHYDRLASE37"/>
</dbReference>
<reference evidence="8" key="2">
    <citation type="submission" date="2025-09" db="UniProtKB">
        <authorList>
            <consortium name="Ensembl"/>
        </authorList>
    </citation>
    <scope>IDENTIFICATION</scope>
</reference>
<dbReference type="AlphaFoldDB" id="A0A8C1GBU3"/>
<name>A0A8C1GBU3_CYPCA</name>
<protein>
    <recommendedName>
        <fullName evidence="4 7">Trehalase</fullName>
        <ecNumber evidence="3 7">3.2.1.28</ecNumber>
    </recommendedName>
    <alternativeName>
        <fullName evidence="7">Alpha-trehalose glucohydrolase</fullName>
    </alternativeName>
</protein>
<evidence type="ECO:0000256" key="2">
    <source>
        <dbReference type="ARBA" id="ARBA00005615"/>
    </source>
</evidence>
<evidence type="ECO:0000256" key="5">
    <source>
        <dbReference type="ARBA" id="ARBA00022801"/>
    </source>
</evidence>
<comment type="similarity">
    <text evidence="2 7">Belongs to the glycosyl hydrolase 37 family.</text>
</comment>
<dbReference type="InterPro" id="IPR012341">
    <property type="entry name" value="6hp_glycosidase-like_sf"/>
</dbReference>
<dbReference type="Gene3D" id="1.50.10.10">
    <property type="match status" value="1"/>
</dbReference>
<keyword evidence="9" id="KW-1185">Reference proteome</keyword>
<organism evidence="8 9">
    <name type="scientific">Cyprinus carpio</name>
    <name type="common">Common carp</name>
    <dbReference type="NCBI Taxonomy" id="7962"/>
    <lineage>
        <taxon>Eukaryota</taxon>
        <taxon>Metazoa</taxon>
        <taxon>Chordata</taxon>
        <taxon>Craniata</taxon>
        <taxon>Vertebrata</taxon>
        <taxon>Euteleostomi</taxon>
        <taxon>Actinopterygii</taxon>
        <taxon>Neopterygii</taxon>
        <taxon>Teleostei</taxon>
        <taxon>Ostariophysi</taxon>
        <taxon>Cypriniformes</taxon>
        <taxon>Cyprinidae</taxon>
        <taxon>Cyprininae</taxon>
        <taxon>Cyprinus</taxon>
    </lineage>
</organism>
<proteinExistence type="inferred from homology"/>
<evidence type="ECO:0000256" key="1">
    <source>
        <dbReference type="ARBA" id="ARBA00001576"/>
    </source>
</evidence>
<dbReference type="Ensembl" id="ENSCCRT00010007459.1">
    <property type="protein sequence ID" value="ENSCCRP00010006901.1"/>
    <property type="gene ID" value="ENSCCRG00010002886.1"/>
</dbReference>
<dbReference type="SUPFAM" id="SSF48208">
    <property type="entry name" value="Six-hairpin glycosidases"/>
    <property type="match status" value="1"/>
</dbReference>
<dbReference type="InterPro" id="IPR018232">
    <property type="entry name" value="Glyco_hydro_37_CS"/>
</dbReference>
<dbReference type="PROSITE" id="PS00928">
    <property type="entry name" value="TREHALASE_2"/>
    <property type="match status" value="1"/>
</dbReference>
<dbReference type="GO" id="GO:0005993">
    <property type="term" value="P:trehalose catabolic process"/>
    <property type="evidence" value="ECO:0007669"/>
    <property type="project" value="TreeGrafter"/>
</dbReference>
<dbReference type="EC" id="3.2.1.28" evidence="3 7"/>
<evidence type="ECO:0000256" key="3">
    <source>
        <dbReference type="ARBA" id="ARBA00012757"/>
    </source>
</evidence>
<dbReference type="InterPro" id="IPR001661">
    <property type="entry name" value="Glyco_hydro_37"/>
</dbReference>
<sequence>MPGLFVATSQIYCTGEVLQQVQMAKLFDDDKYCRYEVDCSSCSGFPKKTIPSSELQKILQTYFEEPVLHWQKPLFLPISHIFLFFQKNVIIKVFLFFRESYWVMNGLHLSEMTETARGMILNFVYLVKRYGFVSNGGWVYYEQRSQPPLLPLMVESFYEVTRDRDFLRQVLPAVETEYSFWMQNCSFAVSMSGLTHILNQYNVPVRQLINTVCFKNIVRMKLWIELTSGAESGWDFSSCCDTQTSPILPADLNAIMCRSEHLLASFHRILGDEEKALSARIKAFESLLWDHLSFYPSNMALLWAQCYSKLKMADQGYARKVFLGLDYPNGLPTSLSESGQQWDMPNAWPPLQHMIIEGLSGLNSAHAKELAFRLAQRWIQTNHQI</sequence>
<evidence type="ECO:0000256" key="4">
    <source>
        <dbReference type="ARBA" id="ARBA00019905"/>
    </source>
</evidence>
<dbReference type="InterPro" id="IPR008928">
    <property type="entry name" value="6-hairpin_glycosidase_sf"/>
</dbReference>
<dbReference type="PANTHER" id="PTHR23403:SF1">
    <property type="entry name" value="TREHALASE"/>
    <property type="match status" value="1"/>
</dbReference>
<dbReference type="PANTHER" id="PTHR23403">
    <property type="entry name" value="TREHALASE"/>
    <property type="match status" value="1"/>
</dbReference>
<keyword evidence="5 7" id="KW-0378">Hydrolase</keyword>